<evidence type="ECO:0000256" key="11">
    <source>
        <dbReference type="PIRSR" id="PIRSR000445-3"/>
    </source>
</evidence>
<evidence type="ECO:0000256" key="14">
    <source>
        <dbReference type="SAM" id="MobiDB-lite"/>
    </source>
</evidence>
<comment type="similarity">
    <text evidence="2 8 13">Belongs to the glutamyl-tRNA reductase family.</text>
</comment>
<gene>
    <name evidence="8 18" type="primary">hemA</name>
    <name evidence="18" type="ORF">GCM10009020_16770</name>
</gene>
<dbReference type="PIRSF" id="PIRSF000445">
    <property type="entry name" value="4pyrrol_synth_GluRdtase"/>
    <property type="match status" value="1"/>
</dbReference>
<dbReference type="EC" id="1.2.1.70" evidence="3 8"/>
<dbReference type="InterPro" id="IPR006151">
    <property type="entry name" value="Shikm_DH/Glu-tRNA_Rdtase"/>
</dbReference>
<keyword evidence="4 8" id="KW-0521">NADP</keyword>
<reference evidence="18 19" key="1">
    <citation type="journal article" date="2019" name="Int. J. Syst. Evol. Microbiol.">
        <title>The Global Catalogue of Microorganisms (GCM) 10K type strain sequencing project: providing services to taxonomists for standard genome sequencing and annotation.</title>
        <authorList>
            <consortium name="The Broad Institute Genomics Platform"/>
            <consortium name="The Broad Institute Genome Sequencing Center for Infectious Disease"/>
            <person name="Wu L."/>
            <person name="Ma J."/>
        </authorList>
    </citation>
    <scope>NUCLEOTIDE SEQUENCE [LARGE SCALE GENOMIC DNA]</scope>
    <source>
        <strain evidence="18 19">JCM 16328</strain>
    </source>
</reference>
<comment type="function">
    <text evidence="8">Catalyzes the NADPH-dependent reduction of glutamyl-tRNA(Glu) to glutamate 1-semialdehyde (GSA).</text>
</comment>
<dbReference type="SUPFAM" id="SSF51735">
    <property type="entry name" value="NAD(P)-binding Rossmann-fold domains"/>
    <property type="match status" value="1"/>
</dbReference>
<feature type="region of interest" description="Disordered" evidence="14">
    <location>
        <begin position="433"/>
        <end position="465"/>
    </location>
</feature>
<comment type="caution">
    <text evidence="18">The sequence shown here is derived from an EMBL/GenBank/DDBJ whole genome shotgun (WGS) entry which is preliminary data.</text>
</comment>
<dbReference type="PROSITE" id="PS00747">
    <property type="entry name" value="GLUTR"/>
    <property type="match status" value="1"/>
</dbReference>
<protein>
    <recommendedName>
        <fullName evidence="3 8">Glutamyl-tRNA reductase</fullName>
        <shortName evidence="8">GluTR</shortName>
        <ecNumber evidence="3 8">1.2.1.70</ecNumber>
    </recommendedName>
</protein>
<name>A0AAV3T8I4_9EURY</name>
<dbReference type="InterPro" id="IPR015896">
    <property type="entry name" value="4pyrrol_synth_GluRdtase_dimer"/>
</dbReference>
<dbReference type="PANTHER" id="PTHR43013:SF1">
    <property type="entry name" value="GLUTAMYL-TRNA REDUCTASE"/>
    <property type="match status" value="1"/>
</dbReference>
<evidence type="ECO:0000259" key="17">
    <source>
        <dbReference type="Pfam" id="PF05201"/>
    </source>
</evidence>
<dbReference type="SUPFAM" id="SSF69742">
    <property type="entry name" value="Glutamyl tRNA-reductase catalytic, N-terminal domain"/>
    <property type="match status" value="1"/>
</dbReference>
<organism evidence="18 19">
    <name type="scientific">Natronoarchaeum mannanilyticum</name>
    <dbReference type="NCBI Taxonomy" id="926360"/>
    <lineage>
        <taxon>Archaea</taxon>
        <taxon>Methanobacteriati</taxon>
        <taxon>Methanobacteriota</taxon>
        <taxon>Stenosarchaea group</taxon>
        <taxon>Halobacteria</taxon>
        <taxon>Halobacteriales</taxon>
        <taxon>Natronoarchaeaceae</taxon>
    </lineage>
</organism>
<keyword evidence="5 8" id="KW-0560">Oxidoreductase</keyword>
<dbReference type="GO" id="GO:0050661">
    <property type="term" value="F:NADP binding"/>
    <property type="evidence" value="ECO:0007669"/>
    <property type="project" value="InterPro"/>
</dbReference>
<evidence type="ECO:0000256" key="13">
    <source>
        <dbReference type="RuleBase" id="RU000584"/>
    </source>
</evidence>
<evidence type="ECO:0000256" key="8">
    <source>
        <dbReference type="HAMAP-Rule" id="MF_00087"/>
    </source>
</evidence>
<comment type="catalytic activity">
    <reaction evidence="7 8 13">
        <text>(S)-4-amino-5-oxopentanoate + tRNA(Glu) + NADP(+) = L-glutamyl-tRNA(Glu) + NADPH + H(+)</text>
        <dbReference type="Rhea" id="RHEA:12344"/>
        <dbReference type="Rhea" id="RHEA-COMP:9663"/>
        <dbReference type="Rhea" id="RHEA-COMP:9680"/>
        <dbReference type="ChEBI" id="CHEBI:15378"/>
        <dbReference type="ChEBI" id="CHEBI:57501"/>
        <dbReference type="ChEBI" id="CHEBI:57783"/>
        <dbReference type="ChEBI" id="CHEBI:58349"/>
        <dbReference type="ChEBI" id="CHEBI:78442"/>
        <dbReference type="ChEBI" id="CHEBI:78520"/>
        <dbReference type="EC" id="1.2.1.70"/>
    </reaction>
</comment>
<feature type="binding site" evidence="8 10">
    <location>
        <position position="116"/>
    </location>
    <ligand>
        <name>substrate</name>
    </ligand>
</feature>
<feature type="domain" description="Quinate/shikimate 5-dehydrogenase/glutamyl-tRNA reductase" evidence="16">
    <location>
        <begin position="169"/>
        <end position="297"/>
    </location>
</feature>
<evidence type="ECO:0000256" key="2">
    <source>
        <dbReference type="ARBA" id="ARBA00005916"/>
    </source>
</evidence>
<dbReference type="InterPro" id="IPR000343">
    <property type="entry name" value="4pyrrol_synth_GluRdtase"/>
</dbReference>
<dbReference type="CDD" id="cd05213">
    <property type="entry name" value="NAD_bind_Glutamyl_tRNA_reduct"/>
    <property type="match status" value="1"/>
</dbReference>
<proteinExistence type="inferred from homology"/>
<evidence type="ECO:0000256" key="9">
    <source>
        <dbReference type="PIRSR" id="PIRSR000445-1"/>
    </source>
</evidence>
<dbReference type="Gene3D" id="3.40.50.720">
    <property type="entry name" value="NAD(P)-binding Rossmann-like Domain"/>
    <property type="match status" value="1"/>
</dbReference>
<evidence type="ECO:0000256" key="1">
    <source>
        <dbReference type="ARBA" id="ARBA00005059"/>
    </source>
</evidence>
<evidence type="ECO:0000256" key="4">
    <source>
        <dbReference type="ARBA" id="ARBA00022857"/>
    </source>
</evidence>
<dbReference type="PANTHER" id="PTHR43013">
    <property type="entry name" value="GLUTAMYL-TRNA REDUCTASE"/>
    <property type="match status" value="1"/>
</dbReference>
<dbReference type="InterPro" id="IPR036453">
    <property type="entry name" value="GluRdtase_dimer_dom_sf"/>
</dbReference>
<sequence>MLTGSGVISGVSVAHQRASVDDVAAAGADDQRAEVERLLARPGVEEAFALHTCNRTEAYVVTDDPTVGRATLGGFADEVSEESVVYTDHEESLRHLMRVAAGLESLVLGEDQIIGQVRTAYEDARGVGGIGPMLDEAVTKAIRVGERVRTETAFNEGVLSLGSAAAEVATEEVSIEDATALVVGAGEMGTLAAQSLADRGVAELVIANRTVPHAEHVAKEVDADASAVALPAAETVAERADLVVTTTASDEPLLDAEAFSDGGETTVVDVAQPRDIAPEVAELSPVTVFDLDDLQSVTDETERRRREAVDEVEAIIDREFERLLEQYKRKRADEVIAAMYESADRVKSEEVSTAVSKLEAEMDGDGDLPDEQREVLEAMADALVNKLLAPPTKSLREAAAEDDWTTINTALQLFDPDFGGEDGPPAFVSEMLEGESGELPTGVSADIPEELAEEIPDDVAAQTDD</sequence>
<dbReference type="Pfam" id="PF01488">
    <property type="entry name" value="Shikimate_DH"/>
    <property type="match status" value="1"/>
</dbReference>
<dbReference type="Pfam" id="PF00745">
    <property type="entry name" value="GlutR_dimer"/>
    <property type="match status" value="1"/>
</dbReference>
<dbReference type="RefSeq" id="WP_343773539.1">
    <property type="nucleotide sequence ID" value="NZ_BAAADV010000003.1"/>
</dbReference>
<comment type="domain">
    <text evidence="8">Possesses an unusual extended V-shaped dimeric structure with each monomer consisting of three distinct domains arranged along a curved 'spinal' alpha-helix. The N-terminal catalytic domain specifically recognizes the glutamate moiety of the substrate. The second domain is the NADPH-binding domain, and the third C-terminal domain is responsible for dimerization.</text>
</comment>
<comment type="miscellaneous">
    <text evidence="8">During catalysis, the active site Cys acts as a nucleophile attacking the alpha-carbonyl group of tRNA-bound glutamate with the formation of a thioester intermediate between enzyme and glutamate, and the concomitant release of tRNA(Glu). The thioester intermediate is finally reduced by direct hydride transfer from NADPH, to form the product GSA.</text>
</comment>
<evidence type="ECO:0000256" key="3">
    <source>
        <dbReference type="ARBA" id="ARBA00012970"/>
    </source>
</evidence>
<dbReference type="NCBIfam" id="TIGR01035">
    <property type="entry name" value="hemA"/>
    <property type="match status" value="1"/>
</dbReference>
<keyword evidence="6 8" id="KW-0627">Porphyrin biosynthesis</keyword>
<feature type="domain" description="Glutamyl-tRNA reductase N-terminal" evidence="17">
    <location>
        <begin position="11"/>
        <end position="152"/>
    </location>
</feature>
<dbReference type="Gene3D" id="3.30.460.30">
    <property type="entry name" value="Glutamyl-tRNA reductase, N-terminal domain"/>
    <property type="match status" value="1"/>
</dbReference>
<feature type="binding site" evidence="8 10">
    <location>
        <begin position="52"/>
        <end position="55"/>
    </location>
    <ligand>
        <name>substrate</name>
    </ligand>
</feature>
<dbReference type="Pfam" id="PF05201">
    <property type="entry name" value="GlutR_N"/>
    <property type="match status" value="1"/>
</dbReference>
<dbReference type="SUPFAM" id="SSF69075">
    <property type="entry name" value="Glutamyl tRNA-reductase dimerization domain"/>
    <property type="match status" value="1"/>
</dbReference>
<dbReference type="EMBL" id="BAAADV010000003">
    <property type="protein sequence ID" value="GAA0671092.1"/>
    <property type="molecule type" value="Genomic_DNA"/>
</dbReference>
<feature type="binding site" evidence="8 11">
    <location>
        <begin position="184"/>
        <end position="189"/>
    </location>
    <ligand>
        <name>NADP(+)</name>
        <dbReference type="ChEBI" id="CHEBI:58349"/>
    </ligand>
</feature>
<feature type="domain" description="Tetrapyrrole biosynthesis glutamyl-tRNA reductase dimerisation" evidence="15">
    <location>
        <begin position="311"/>
        <end position="415"/>
    </location>
</feature>
<feature type="binding site" evidence="8 10">
    <location>
        <position position="105"/>
    </location>
    <ligand>
        <name>substrate</name>
    </ligand>
</feature>
<dbReference type="InterPro" id="IPR036291">
    <property type="entry name" value="NAD(P)-bd_dom_sf"/>
</dbReference>
<dbReference type="GO" id="GO:0008883">
    <property type="term" value="F:glutamyl-tRNA reductase activity"/>
    <property type="evidence" value="ECO:0007669"/>
    <property type="project" value="UniProtKB-UniRule"/>
</dbReference>
<comment type="pathway">
    <text evidence="1 8 13">Porphyrin-containing compound metabolism; protoporphyrin-IX biosynthesis; 5-aminolevulinate from L-glutamyl-tRNA(Glu): step 1/2.</text>
</comment>
<dbReference type="InterPro" id="IPR036343">
    <property type="entry name" value="GluRdtase_N_sf"/>
</dbReference>
<dbReference type="FunFam" id="3.30.460.30:FF:000001">
    <property type="entry name" value="Glutamyl-tRNA reductase"/>
    <property type="match status" value="1"/>
</dbReference>
<evidence type="ECO:0000256" key="12">
    <source>
        <dbReference type="PIRSR" id="PIRSR000445-4"/>
    </source>
</evidence>
<dbReference type="HAMAP" id="MF_00087">
    <property type="entry name" value="Glu_tRNA_reductase"/>
    <property type="match status" value="1"/>
</dbReference>
<feature type="compositionally biased region" description="Acidic residues" evidence="14">
    <location>
        <begin position="447"/>
        <end position="465"/>
    </location>
</feature>
<dbReference type="Proteomes" id="UP001500420">
    <property type="component" value="Unassembled WGS sequence"/>
</dbReference>
<dbReference type="AlphaFoldDB" id="A0AAV3T8I4"/>
<evidence type="ECO:0000256" key="5">
    <source>
        <dbReference type="ARBA" id="ARBA00023002"/>
    </source>
</evidence>
<evidence type="ECO:0000256" key="10">
    <source>
        <dbReference type="PIRSR" id="PIRSR000445-2"/>
    </source>
</evidence>
<evidence type="ECO:0000313" key="19">
    <source>
        <dbReference type="Proteomes" id="UP001500420"/>
    </source>
</evidence>
<dbReference type="InterPro" id="IPR018214">
    <property type="entry name" value="GluRdtase_CS"/>
</dbReference>
<keyword evidence="19" id="KW-1185">Reference proteome</keyword>
<dbReference type="GO" id="GO:0019353">
    <property type="term" value="P:protoporphyrinogen IX biosynthetic process from glutamate"/>
    <property type="evidence" value="ECO:0007669"/>
    <property type="project" value="TreeGrafter"/>
</dbReference>
<dbReference type="InterPro" id="IPR015895">
    <property type="entry name" value="4pyrrol_synth_GluRdtase_N"/>
</dbReference>
<comment type="subunit">
    <text evidence="8">Homodimer.</text>
</comment>
<evidence type="ECO:0000259" key="15">
    <source>
        <dbReference type="Pfam" id="PF00745"/>
    </source>
</evidence>
<evidence type="ECO:0000313" key="18">
    <source>
        <dbReference type="EMBL" id="GAA0671092.1"/>
    </source>
</evidence>
<feature type="site" description="Important for activity" evidence="8 12">
    <location>
        <position position="95"/>
    </location>
</feature>
<evidence type="ECO:0000256" key="7">
    <source>
        <dbReference type="ARBA" id="ARBA00047464"/>
    </source>
</evidence>
<evidence type="ECO:0000256" key="6">
    <source>
        <dbReference type="ARBA" id="ARBA00023244"/>
    </source>
</evidence>
<evidence type="ECO:0000259" key="16">
    <source>
        <dbReference type="Pfam" id="PF01488"/>
    </source>
</evidence>
<feature type="binding site" evidence="8 10">
    <location>
        <begin position="110"/>
        <end position="112"/>
    </location>
    <ligand>
        <name>substrate</name>
    </ligand>
</feature>
<feature type="active site" description="Nucleophile" evidence="8 9">
    <location>
        <position position="53"/>
    </location>
</feature>
<accession>A0AAV3T8I4</accession>